<evidence type="ECO:0000259" key="1">
    <source>
        <dbReference type="Pfam" id="PF01301"/>
    </source>
</evidence>
<dbReference type="AlphaFoldDB" id="A0A9D2D5B2"/>
<comment type="caution">
    <text evidence="3">The sequence shown here is derived from an EMBL/GenBank/DDBJ whole genome shotgun (WGS) entry which is preliminary data.</text>
</comment>
<accession>A0A9D2D5B2</accession>
<dbReference type="SUPFAM" id="SSF51445">
    <property type="entry name" value="(Trans)glycosidases"/>
    <property type="match status" value="1"/>
</dbReference>
<reference evidence="3" key="1">
    <citation type="journal article" date="2021" name="PeerJ">
        <title>Extensive microbial diversity within the chicken gut microbiome revealed by metagenomics and culture.</title>
        <authorList>
            <person name="Gilroy R."/>
            <person name="Ravi A."/>
            <person name="Getino M."/>
            <person name="Pursley I."/>
            <person name="Horton D.L."/>
            <person name="Alikhan N.F."/>
            <person name="Baker D."/>
            <person name="Gharbi K."/>
            <person name="Hall N."/>
            <person name="Watson M."/>
            <person name="Adriaenssens E.M."/>
            <person name="Foster-Nyarko E."/>
            <person name="Jarju S."/>
            <person name="Secka A."/>
            <person name="Antonio M."/>
            <person name="Oren A."/>
            <person name="Chaudhuri R.R."/>
            <person name="La Ragione R."/>
            <person name="Hildebrand F."/>
            <person name="Pallen M.J."/>
        </authorList>
    </citation>
    <scope>NUCLEOTIDE SEQUENCE</scope>
    <source>
        <strain evidence="3">CHK192-9172</strain>
    </source>
</reference>
<evidence type="ECO:0000313" key="4">
    <source>
        <dbReference type="Proteomes" id="UP000824024"/>
    </source>
</evidence>
<dbReference type="EMBL" id="DXCH01000331">
    <property type="protein sequence ID" value="HIZ08715.1"/>
    <property type="molecule type" value="Genomic_DNA"/>
</dbReference>
<dbReference type="InterPro" id="IPR031330">
    <property type="entry name" value="Gly_Hdrlase_35_cat"/>
</dbReference>
<dbReference type="InterPro" id="IPR040719">
    <property type="entry name" value="DUF5597"/>
</dbReference>
<sequence length="517" mass="58997">MSILPYVAEDRKGVPTLYVDGEPYLMLAGEIHNSSASSLEYMKKKVWPGIRGLHLNTLIVPVTWETVEPEEDCFDFSLTEGILEQAREEKMRLVLLWFGLWKNGESSYVPEWVKRDTDRFQRACYPGGILSDTVTPLCQEAVRADQKAFRRLMKFLKEKDGEQHTVLMVQVENEIGFLGADRDYSVPAEEAFAKPVPQKLNSEFAGISWEQLYQETAPEMFMAWHYACAVEEIASAGKEEYPLPMYVNAWLNQFPDRPGNYPSGGPIARNLSIWRIAAESIDIFAPDIYLSDFDGVCREYTAGGAPLLIPEARRDAVTASNVFPAFAIYHTLGFSPFGIEDFRADKEEEELSATDQEVLEKLQIDELAFVYNGTGRFLARSYELMDSMKKIYFQYRGTDSMHGYLQKNEHEKGTILRLAGCELELSYRKHSLSEPGCAGMIIEDSEESFFIAGCNTDIRLLPRRGSGQKHLTVLSMEEGSFENGQWRRGRMLNGDERYHKRLGSVPEILRFRYKAER</sequence>
<feature type="domain" description="Glycoside hydrolase 35 catalytic" evidence="1">
    <location>
        <begin position="17"/>
        <end position="231"/>
    </location>
</feature>
<organism evidence="3 4">
    <name type="scientific">Candidatus Eubacterium avistercoris</name>
    <dbReference type="NCBI Taxonomy" id="2838567"/>
    <lineage>
        <taxon>Bacteria</taxon>
        <taxon>Bacillati</taxon>
        <taxon>Bacillota</taxon>
        <taxon>Clostridia</taxon>
        <taxon>Eubacteriales</taxon>
        <taxon>Eubacteriaceae</taxon>
        <taxon>Eubacterium</taxon>
    </lineage>
</organism>
<dbReference type="InterPro" id="IPR017853">
    <property type="entry name" value="GH"/>
</dbReference>
<reference evidence="3" key="2">
    <citation type="submission" date="2021-04" db="EMBL/GenBank/DDBJ databases">
        <authorList>
            <person name="Gilroy R."/>
        </authorList>
    </citation>
    <scope>NUCLEOTIDE SEQUENCE</scope>
    <source>
        <strain evidence="3">CHK192-9172</strain>
    </source>
</reference>
<feature type="domain" description="DUF5597" evidence="2">
    <location>
        <begin position="378"/>
        <end position="499"/>
    </location>
</feature>
<dbReference type="Pfam" id="PF18120">
    <property type="entry name" value="DUF5597"/>
    <property type="match status" value="1"/>
</dbReference>
<dbReference type="Gene3D" id="3.20.20.80">
    <property type="entry name" value="Glycosidases"/>
    <property type="match status" value="1"/>
</dbReference>
<proteinExistence type="predicted"/>
<evidence type="ECO:0000313" key="3">
    <source>
        <dbReference type="EMBL" id="HIZ08715.1"/>
    </source>
</evidence>
<protein>
    <submittedName>
        <fullName evidence="3">DUF5597 domain-containing protein</fullName>
    </submittedName>
</protein>
<dbReference type="Pfam" id="PF01301">
    <property type="entry name" value="Glyco_hydro_35"/>
    <property type="match status" value="1"/>
</dbReference>
<name>A0A9D2D5B2_9FIRM</name>
<evidence type="ECO:0000259" key="2">
    <source>
        <dbReference type="Pfam" id="PF18120"/>
    </source>
</evidence>
<gene>
    <name evidence="3" type="ORF">IAA08_12365</name>
</gene>
<dbReference type="Proteomes" id="UP000824024">
    <property type="component" value="Unassembled WGS sequence"/>
</dbReference>
<dbReference type="Gene3D" id="2.60.220.20">
    <property type="entry name" value="putative beta-Galactosidase from caulobacter crescentus"/>
    <property type="match status" value="1"/>
</dbReference>